<keyword evidence="8" id="KW-0414">Isoprene biosynthesis</keyword>
<dbReference type="PIRSF" id="PIRSF016496">
    <property type="entry name" value="Kin_FomA"/>
    <property type="match status" value="1"/>
</dbReference>
<keyword evidence="7 10" id="KW-0067">ATP-binding</keyword>
<dbReference type="SUPFAM" id="SSF53633">
    <property type="entry name" value="Carbamate kinase-like"/>
    <property type="match status" value="1"/>
</dbReference>
<evidence type="ECO:0000256" key="8">
    <source>
        <dbReference type="ARBA" id="ARBA00023229"/>
    </source>
</evidence>
<evidence type="ECO:0000256" key="5">
    <source>
        <dbReference type="ARBA" id="ARBA00022741"/>
    </source>
</evidence>
<dbReference type="GO" id="GO:0005829">
    <property type="term" value="C:cytosol"/>
    <property type="evidence" value="ECO:0007669"/>
    <property type="project" value="TreeGrafter"/>
</dbReference>
<dbReference type="InterPro" id="IPR001048">
    <property type="entry name" value="Asp/Glu/Uridylate_kinase"/>
</dbReference>
<feature type="binding site" evidence="10">
    <location>
        <position position="53"/>
    </location>
    <ligand>
        <name>substrate</name>
    </ligand>
</feature>
<dbReference type="PANTHER" id="PTHR43654">
    <property type="entry name" value="GLUTAMATE 5-KINASE"/>
    <property type="match status" value="1"/>
</dbReference>
<dbReference type="NCBIfam" id="NF040647">
    <property type="entry name" value="IPPK_Arch"/>
    <property type="match status" value="1"/>
</dbReference>
<evidence type="ECO:0000256" key="7">
    <source>
        <dbReference type="ARBA" id="ARBA00022840"/>
    </source>
</evidence>
<evidence type="ECO:0000256" key="2">
    <source>
        <dbReference type="ARBA" id="ARBA00012908"/>
    </source>
</evidence>
<evidence type="ECO:0000256" key="9">
    <source>
        <dbReference type="ARBA" id="ARBA00049063"/>
    </source>
</evidence>
<keyword evidence="4" id="KW-0808">Transferase</keyword>
<dbReference type="AlphaFoldDB" id="A0A8J6NHT4"/>
<feature type="binding site" evidence="10">
    <location>
        <begin position="8"/>
        <end position="12"/>
    </location>
    <ligand>
        <name>ATP</name>
        <dbReference type="ChEBI" id="CHEBI:30616"/>
    </ligand>
</feature>
<name>A0A8J6NHT4_9CHLR</name>
<dbReference type="Proteomes" id="UP000614469">
    <property type="component" value="Unassembled WGS sequence"/>
</dbReference>
<keyword evidence="6 13" id="KW-0418">Kinase</keyword>
<reference evidence="13 14" key="1">
    <citation type="submission" date="2020-08" db="EMBL/GenBank/DDBJ databases">
        <title>Bridging the membrane lipid divide: bacteria of the FCB group superphylum have the potential to synthesize archaeal ether lipids.</title>
        <authorList>
            <person name="Villanueva L."/>
            <person name="Von Meijenfeldt F.A.B."/>
            <person name="Westbye A.B."/>
            <person name="Yadav S."/>
            <person name="Hopmans E.C."/>
            <person name="Dutilh B.E."/>
            <person name="Sinninghe Damste J.S."/>
        </authorList>
    </citation>
    <scope>NUCLEOTIDE SEQUENCE [LARGE SCALE GENOMIC DNA]</scope>
    <source>
        <strain evidence="13">NIOZ-UU36</strain>
    </source>
</reference>
<gene>
    <name evidence="13" type="ORF">H8E29_14050</name>
</gene>
<evidence type="ECO:0000256" key="6">
    <source>
        <dbReference type="ARBA" id="ARBA00022777"/>
    </source>
</evidence>
<evidence type="ECO:0000256" key="4">
    <source>
        <dbReference type="ARBA" id="ARBA00022679"/>
    </source>
</evidence>
<accession>A0A8J6NHT4</accession>
<dbReference type="Gene3D" id="3.40.1160.10">
    <property type="entry name" value="Acetylglutamate kinase-like"/>
    <property type="match status" value="1"/>
</dbReference>
<organism evidence="13 14">
    <name type="scientific">Candidatus Desulfolinea nitratireducens</name>
    <dbReference type="NCBI Taxonomy" id="2841698"/>
    <lineage>
        <taxon>Bacteria</taxon>
        <taxon>Bacillati</taxon>
        <taxon>Chloroflexota</taxon>
        <taxon>Anaerolineae</taxon>
        <taxon>Anaerolineales</taxon>
        <taxon>Anaerolineales incertae sedis</taxon>
        <taxon>Candidatus Desulfolinea</taxon>
    </lineage>
</organism>
<dbReference type="Pfam" id="PF00696">
    <property type="entry name" value="AA_kinase"/>
    <property type="match status" value="1"/>
</dbReference>
<evidence type="ECO:0000313" key="14">
    <source>
        <dbReference type="Proteomes" id="UP000614469"/>
    </source>
</evidence>
<feature type="binding site" evidence="10">
    <location>
        <position position="230"/>
    </location>
    <ligand>
        <name>ATP</name>
        <dbReference type="ChEBI" id="CHEBI:30616"/>
    </ligand>
</feature>
<dbReference type="InterPro" id="IPR036393">
    <property type="entry name" value="AceGlu_kinase-like_sf"/>
</dbReference>
<protein>
    <recommendedName>
        <fullName evidence="3">Isopentenyl phosphate kinase</fullName>
        <ecNumber evidence="2">2.7.4.26</ecNumber>
    </recommendedName>
</protein>
<evidence type="ECO:0000259" key="12">
    <source>
        <dbReference type="Pfam" id="PF00696"/>
    </source>
</evidence>
<comment type="catalytic activity">
    <reaction evidence="9">
        <text>isopentenyl phosphate + ATP = isopentenyl diphosphate + ADP</text>
        <dbReference type="Rhea" id="RHEA:33963"/>
        <dbReference type="ChEBI" id="CHEBI:30616"/>
        <dbReference type="ChEBI" id="CHEBI:65078"/>
        <dbReference type="ChEBI" id="CHEBI:128769"/>
        <dbReference type="ChEBI" id="CHEBI:456216"/>
        <dbReference type="EC" id="2.7.4.26"/>
    </reaction>
</comment>
<dbReference type="GO" id="GO:0005524">
    <property type="term" value="F:ATP binding"/>
    <property type="evidence" value="ECO:0007669"/>
    <property type="project" value="UniProtKB-KW"/>
</dbReference>
<dbReference type="GO" id="GO:0004349">
    <property type="term" value="F:glutamate 5-kinase activity"/>
    <property type="evidence" value="ECO:0007669"/>
    <property type="project" value="TreeGrafter"/>
</dbReference>
<comment type="caution">
    <text evidence="13">The sequence shown here is derived from an EMBL/GenBank/DDBJ whole genome shotgun (WGS) entry which is preliminary data.</text>
</comment>
<evidence type="ECO:0000256" key="1">
    <source>
        <dbReference type="ARBA" id="ARBA00010540"/>
    </source>
</evidence>
<evidence type="ECO:0000313" key="13">
    <source>
        <dbReference type="EMBL" id="MBC8336383.1"/>
    </source>
</evidence>
<comment type="similarity">
    <text evidence="1">Belongs to the isopentenyl phosphate kinase family.</text>
</comment>
<keyword evidence="5 10" id="KW-0547">Nucleotide-binding</keyword>
<feature type="binding site" evidence="10">
    <location>
        <position position="54"/>
    </location>
    <ligand>
        <name>ATP</name>
        <dbReference type="ChEBI" id="CHEBI:30616"/>
    </ligand>
</feature>
<feature type="binding site" evidence="10">
    <location>
        <position position="168"/>
    </location>
    <ligand>
        <name>substrate</name>
    </ligand>
</feature>
<dbReference type="EC" id="2.7.4.26" evidence="2"/>
<feature type="domain" description="Aspartate/glutamate/uridylate kinase" evidence="12">
    <location>
        <begin position="4"/>
        <end position="253"/>
    </location>
</feature>
<proteinExistence type="inferred from homology"/>
<dbReference type="GO" id="GO:0008299">
    <property type="term" value="P:isoprenoid biosynthetic process"/>
    <property type="evidence" value="ECO:0007669"/>
    <property type="project" value="UniProtKB-KW"/>
</dbReference>
<feature type="binding site" evidence="10">
    <location>
        <position position="234"/>
    </location>
    <ligand>
        <name>ATP</name>
        <dbReference type="ChEBI" id="CHEBI:30616"/>
    </ligand>
</feature>
<dbReference type="GO" id="GO:0102043">
    <property type="term" value="F:isopentenyl phosphate kinase activity"/>
    <property type="evidence" value="ECO:0007669"/>
    <property type="project" value="UniProtKB-EC"/>
</dbReference>
<feature type="binding site" evidence="10">
    <location>
        <position position="58"/>
    </location>
    <ligand>
        <name>substrate</name>
    </ligand>
</feature>
<dbReference type="InterPro" id="IPR024192">
    <property type="entry name" value="Fosfomycin_R_FomA-type"/>
</dbReference>
<dbReference type="CDD" id="cd04241">
    <property type="entry name" value="AAK_FomA-like"/>
    <property type="match status" value="1"/>
</dbReference>
<evidence type="ECO:0000256" key="3">
    <source>
        <dbReference type="ARBA" id="ARBA00017267"/>
    </source>
</evidence>
<sequence>MENLVFLKLGGSLITDKLRPHTPRLKTLKDLASQIASARIADPNLLLLLGHGSGSFGHVVAKKYKTREGLPPPFYKKRGGEQEGNYWRGFSEVWHEADALNQFVMSALREANIPAMAMPPSSSVVARDGQVATWNLDPIRSALSKGIVPVVYGDVVFDEVRGGTILSTEDLFMHLAREMRPQRILLAGIEDGVYADFPVRKQQVKRVTPGSFKKVRASIGSSAGTDVTGGMQSKVQQMVELVKSTSGLTIQIFSGLNSGNVQKALLGKELGTLIEPD</sequence>
<evidence type="ECO:0000256" key="10">
    <source>
        <dbReference type="PIRSR" id="PIRSR016496-1"/>
    </source>
</evidence>
<dbReference type="PANTHER" id="PTHR43654:SF1">
    <property type="entry name" value="ISOPENTENYL PHOSPHATE KINASE"/>
    <property type="match status" value="1"/>
</dbReference>
<dbReference type="EMBL" id="JACNJN010000157">
    <property type="protein sequence ID" value="MBC8336383.1"/>
    <property type="molecule type" value="Genomic_DNA"/>
</dbReference>
<evidence type="ECO:0000256" key="11">
    <source>
        <dbReference type="PIRSR" id="PIRSR016496-2"/>
    </source>
</evidence>
<feature type="site" description="Transition state stabilizer" evidence="11">
    <location>
        <position position="17"/>
    </location>
</feature>